<dbReference type="Pfam" id="PF00106">
    <property type="entry name" value="adh_short"/>
    <property type="match status" value="1"/>
</dbReference>
<dbReference type="InterPro" id="IPR002347">
    <property type="entry name" value="SDR_fam"/>
</dbReference>
<dbReference type="PANTHER" id="PTHR24320">
    <property type="entry name" value="RETINOL DEHYDROGENASE"/>
    <property type="match status" value="1"/>
</dbReference>
<dbReference type="GO" id="GO:0016491">
    <property type="term" value="F:oxidoreductase activity"/>
    <property type="evidence" value="ECO:0007669"/>
    <property type="project" value="UniProtKB-KW"/>
</dbReference>
<comment type="similarity">
    <text evidence="1">Belongs to the short-chain dehydrogenases/reductases (SDR) family.</text>
</comment>
<dbReference type="Gene3D" id="3.40.50.720">
    <property type="entry name" value="NAD(P)-binding Rossmann-like Domain"/>
    <property type="match status" value="1"/>
</dbReference>
<protein>
    <submittedName>
        <fullName evidence="3">Uncharacterized protein</fullName>
    </submittedName>
</protein>
<sequence length="334" mass="36444">MPSKPTPWSIYLGLWTPLPAAPKGDYLKDKVIVITGATSGLGLEATKAFAAASPAKLILAVRAVEAGQKVLADLQRKHPKVEGEVVYIDSTKVESIKAFAEKVKEFGRVDVLVNNAAISPNFSDGPFRATNDGYERVLQTNVIAPVLTTLLIEPLLEASKDPKVIFVGSDAHCMADESIIKECVDKHESILDTFNDPKRYDNGARYFQSKLLLQMITRSLIPSLPNINIINVNPSLSRTNLGREIDAKCNFETIRSIVWFLSNARSATSAARNLTTAVAWSEESHDYWSECAPSCSPSTFLTSGSGIKATKQFYAEVKEELEKISPGLTAGLQL</sequence>
<dbReference type="SUPFAM" id="SSF51735">
    <property type="entry name" value="NAD(P)-binding Rossmann-fold domains"/>
    <property type="match status" value="1"/>
</dbReference>
<evidence type="ECO:0000256" key="2">
    <source>
        <dbReference type="ARBA" id="ARBA00023002"/>
    </source>
</evidence>
<evidence type="ECO:0000256" key="1">
    <source>
        <dbReference type="ARBA" id="ARBA00006484"/>
    </source>
</evidence>
<name>A0A1B9H4I1_9TREE</name>
<dbReference type="PRINTS" id="PR00081">
    <property type="entry name" value="GDHRDH"/>
</dbReference>
<gene>
    <name evidence="3" type="ORF">I316_00393</name>
</gene>
<reference evidence="4" key="2">
    <citation type="submission" date="2013-12" db="EMBL/GenBank/DDBJ databases">
        <title>Evolution of pathogenesis and genome organization in the Tremellales.</title>
        <authorList>
            <person name="Cuomo C."/>
            <person name="Litvintseva A."/>
            <person name="Heitman J."/>
            <person name="Chen Y."/>
            <person name="Sun S."/>
            <person name="Springer D."/>
            <person name="Dromer F."/>
            <person name="Young S."/>
            <person name="Zeng Q."/>
            <person name="Chapman S."/>
            <person name="Gujja S."/>
            <person name="Saif S."/>
            <person name="Birren B."/>
        </authorList>
    </citation>
    <scope>NUCLEOTIDE SEQUENCE [LARGE SCALE GENOMIC DNA]</scope>
    <source>
        <strain evidence="4">BCC8398</strain>
    </source>
</reference>
<dbReference type="OrthoDB" id="542013at2759"/>
<reference evidence="3 4" key="1">
    <citation type="submission" date="2013-07" db="EMBL/GenBank/DDBJ databases">
        <title>The Genome Sequence of Cryptococcus heveanensis BCC8398.</title>
        <authorList>
            <consortium name="The Broad Institute Genome Sequencing Platform"/>
            <person name="Cuomo C."/>
            <person name="Litvintseva A."/>
            <person name="Chen Y."/>
            <person name="Heitman J."/>
            <person name="Sun S."/>
            <person name="Springer D."/>
            <person name="Dromer F."/>
            <person name="Young S.K."/>
            <person name="Zeng Q."/>
            <person name="Gargeya S."/>
            <person name="Fitzgerald M."/>
            <person name="Abouelleil A."/>
            <person name="Alvarado L."/>
            <person name="Berlin A.M."/>
            <person name="Chapman S.B."/>
            <person name="Dewar J."/>
            <person name="Goldberg J."/>
            <person name="Griggs A."/>
            <person name="Gujja S."/>
            <person name="Hansen M."/>
            <person name="Howarth C."/>
            <person name="Imamovic A."/>
            <person name="Larimer J."/>
            <person name="McCowan C."/>
            <person name="Murphy C."/>
            <person name="Pearson M."/>
            <person name="Priest M."/>
            <person name="Roberts A."/>
            <person name="Saif S."/>
            <person name="Shea T."/>
            <person name="Sykes S."/>
            <person name="Wortman J."/>
            <person name="Nusbaum C."/>
            <person name="Birren B."/>
        </authorList>
    </citation>
    <scope>NUCLEOTIDE SEQUENCE [LARGE SCALE GENOMIC DNA]</scope>
    <source>
        <strain evidence="3 4">BCC8398</strain>
    </source>
</reference>
<proteinExistence type="inferred from homology"/>
<accession>A0A1B9H4I1</accession>
<dbReference type="PANTHER" id="PTHR24320:SF152">
    <property type="entry name" value="SHORT-CHAIN DEHYDROGENASE_REDUCTASE FAMILY PROTEIN"/>
    <property type="match status" value="1"/>
</dbReference>
<dbReference type="EMBL" id="KI669492">
    <property type="protein sequence ID" value="OCF38169.1"/>
    <property type="molecule type" value="Genomic_DNA"/>
</dbReference>
<dbReference type="AlphaFoldDB" id="A0A1B9H4I1"/>
<dbReference type="STRING" id="1296120.A0A1B9H4I1"/>
<evidence type="ECO:0000313" key="4">
    <source>
        <dbReference type="Proteomes" id="UP000092666"/>
    </source>
</evidence>
<organism evidence="3 4">
    <name type="scientific">Kwoniella heveanensis BCC8398</name>
    <dbReference type="NCBI Taxonomy" id="1296120"/>
    <lineage>
        <taxon>Eukaryota</taxon>
        <taxon>Fungi</taxon>
        <taxon>Dikarya</taxon>
        <taxon>Basidiomycota</taxon>
        <taxon>Agaricomycotina</taxon>
        <taxon>Tremellomycetes</taxon>
        <taxon>Tremellales</taxon>
        <taxon>Cryptococcaceae</taxon>
        <taxon>Kwoniella</taxon>
    </lineage>
</organism>
<keyword evidence="4" id="KW-1185">Reference proteome</keyword>
<evidence type="ECO:0000313" key="3">
    <source>
        <dbReference type="EMBL" id="OCF38169.1"/>
    </source>
</evidence>
<dbReference type="Proteomes" id="UP000092666">
    <property type="component" value="Unassembled WGS sequence"/>
</dbReference>
<keyword evidence="2" id="KW-0560">Oxidoreductase</keyword>
<dbReference type="InterPro" id="IPR036291">
    <property type="entry name" value="NAD(P)-bd_dom_sf"/>
</dbReference>